<name>A0A0F8YVI6_9ZZZZ</name>
<dbReference type="Pfam" id="PF00254">
    <property type="entry name" value="FKBP_C"/>
    <property type="match status" value="1"/>
</dbReference>
<evidence type="ECO:0000313" key="6">
    <source>
        <dbReference type="EMBL" id="KKK85442.1"/>
    </source>
</evidence>
<gene>
    <name evidence="6" type="ORF">LCGC14_2773250</name>
</gene>
<dbReference type="InterPro" id="IPR001179">
    <property type="entry name" value="PPIase_FKBP_dom"/>
</dbReference>
<keyword evidence="3" id="KW-0697">Rotamase</keyword>
<sequence length="145" mass="16154">IYTVDLVNTFDDPVAFQDTMIASFIAEHETDSFHVSESGLYYSIDSAGDGELISDGNLVELWYTGYFLDGRVFDSNLGTGLMSLEMPATGYIPAWDEALRLMRKGAEFTFIIPYQLGYGPYAQGQIPAYQTLVFDIKIYNVVTGN</sequence>
<feature type="non-terminal residue" evidence="6">
    <location>
        <position position="1"/>
    </location>
</feature>
<dbReference type="PANTHER" id="PTHR43811">
    <property type="entry name" value="FKBP-TYPE PEPTIDYL-PROLYL CIS-TRANS ISOMERASE FKPA"/>
    <property type="match status" value="1"/>
</dbReference>
<dbReference type="EMBL" id="LAZR01051309">
    <property type="protein sequence ID" value="KKK85442.1"/>
    <property type="molecule type" value="Genomic_DNA"/>
</dbReference>
<dbReference type="EC" id="5.2.1.8" evidence="2"/>
<accession>A0A0F8YVI6</accession>
<evidence type="ECO:0000256" key="4">
    <source>
        <dbReference type="ARBA" id="ARBA00023235"/>
    </source>
</evidence>
<comment type="catalytic activity">
    <reaction evidence="1">
        <text>[protein]-peptidylproline (omega=180) = [protein]-peptidylproline (omega=0)</text>
        <dbReference type="Rhea" id="RHEA:16237"/>
        <dbReference type="Rhea" id="RHEA-COMP:10747"/>
        <dbReference type="Rhea" id="RHEA-COMP:10748"/>
        <dbReference type="ChEBI" id="CHEBI:83833"/>
        <dbReference type="ChEBI" id="CHEBI:83834"/>
        <dbReference type="EC" id="5.2.1.8"/>
    </reaction>
</comment>
<dbReference type="SUPFAM" id="SSF54534">
    <property type="entry name" value="FKBP-like"/>
    <property type="match status" value="1"/>
</dbReference>
<protein>
    <recommendedName>
        <fullName evidence="2">peptidylprolyl isomerase</fullName>
        <ecNumber evidence="2">5.2.1.8</ecNumber>
    </recommendedName>
</protein>
<proteinExistence type="predicted"/>
<reference evidence="6" key="1">
    <citation type="journal article" date="2015" name="Nature">
        <title>Complex archaea that bridge the gap between prokaryotes and eukaryotes.</title>
        <authorList>
            <person name="Spang A."/>
            <person name="Saw J.H."/>
            <person name="Jorgensen S.L."/>
            <person name="Zaremba-Niedzwiedzka K."/>
            <person name="Martijn J."/>
            <person name="Lind A.E."/>
            <person name="van Eijk R."/>
            <person name="Schleper C."/>
            <person name="Guy L."/>
            <person name="Ettema T.J."/>
        </authorList>
    </citation>
    <scope>NUCLEOTIDE SEQUENCE</scope>
</reference>
<dbReference type="InterPro" id="IPR046357">
    <property type="entry name" value="PPIase_dom_sf"/>
</dbReference>
<keyword evidence="4" id="KW-0413">Isomerase</keyword>
<evidence type="ECO:0000256" key="3">
    <source>
        <dbReference type="ARBA" id="ARBA00023110"/>
    </source>
</evidence>
<comment type="caution">
    <text evidence="6">The sequence shown here is derived from an EMBL/GenBank/DDBJ whole genome shotgun (WGS) entry which is preliminary data.</text>
</comment>
<evidence type="ECO:0000259" key="5">
    <source>
        <dbReference type="PROSITE" id="PS50059"/>
    </source>
</evidence>
<dbReference type="PANTHER" id="PTHR43811:SF19">
    <property type="entry name" value="39 KDA FK506-BINDING NUCLEAR PROTEIN"/>
    <property type="match status" value="1"/>
</dbReference>
<organism evidence="6">
    <name type="scientific">marine sediment metagenome</name>
    <dbReference type="NCBI Taxonomy" id="412755"/>
    <lineage>
        <taxon>unclassified sequences</taxon>
        <taxon>metagenomes</taxon>
        <taxon>ecological metagenomes</taxon>
    </lineage>
</organism>
<dbReference type="AlphaFoldDB" id="A0A0F8YVI6"/>
<evidence type="ECO:0000256" key="2">
    <source>
        <dbReference type="ARBA" id="ARBA00013194"/>
    </source>
</evidence>
<feature type="domain" description="PPIase FKBP-type" evidence="5">
    <location>
        <begin position="56"/>
        <end position="142"/>
    </location>
</feature>
<dbReference type="GO" id="GO:0003755">
    <property type="term" value="F:peptidyl-prolyl cis-trans isomerase activity"/>
    <property type="evidence" value="ECO:0007669"/>
    <property type="project" value="UniProtKB-KW"/>
</dbReference>
<dbReference type="PROSITE" id="PS50059">
    <property type="entry name" value="FKBP_PPIASE"/>
    <property type="match status" value="1"/>
</dbReference>
<evidence type="ECO:0000256" key="1">
    <source>
        <dbReference type="ARBA" id="ARBA00000971"/>
    </source>
</evidence>
<dbReference type="Gene3D" id="3.10.50.40">
    <property type="match status" value="1"/>
</dbReference>